<protein>
    <recommendedName>
        <fullName evidence="4">PE domain-containing protein</fullName>
    </recommendedName>
</protein>
<evidence type="ECO:0000313" key="2">
    <source>
        <dbReference type="EMBL" id="GCE77580.1"/>
    </source>
</evidence>
<proteinExistence type="predicted"/>
<sequence length="97" mass="10992">MPWHPDQMADDGGWRDRMTPEDRREFTSATARFMILHSEVKSVGEAAMLERDVVAPEDPAQARDYFKSLSAHYAKLARLHAEVGDVTARMAAILDNY</sequence>
<keyword evidence="3" id="KW-1185">Reference proteome</keyword>
<evidence type="ECO:0000256" key="1">
    <source>
        <dbReference type="SAM" id="MobiDB-lite"/>
    </source>
</evidence>
<accession>A0A402DTV3</accession>
<organism evidence="2 3">
    <name type="scientific">Cellulomonas biazotea</name>
    <dbReference type="NCBI Taxonomy" id="1709"/>
    <lineage>
        <taxon>Bacteria</taxon>
        <taxon>Bacillati</taxon>
        <taxon>Actinomycetota</taxon>
        <taxon>Actinomycetes</taxon>
        <taxon>Micrococcales</taxon>
        <taxon>Cellulomonadaceae</taxon>
        <taxon>Cellulomonas</taxon>
    </lineage>
</organism>
<feature type="region of interest" description="Disordered" evidence="1">
    <location>
        <begin position="1"/>
        <end position="20"/>
    </location>
</feature>
<name>A0A402DTV3_9CELL</name>
<evidence type="ECO:0008006" key="4">
    <source>
        <dbReference type="Google" id="ProtNLM"/>
    </source>
</evidence>
<dbReference type="AlphaFoldDB" id="A0A402DTV3"/>
<evidence type="ECO:0000313" key="3">
    <source>
        <dbReference type="Proteomes" id="UP000289954"/>
    </source>
</evidence>
<dbReference type="EMBL" id="BIMR01000229">
    <property type="protein sequence ID" value="GCE77580.1"/>
    <property type="molecule type" value="Genomic_DNA"/>
</dbReference>
<comment type="caution">
    <text evidence="2">The sequence shown here is derived from an EMBL/GenBank/DDBJ whole genome shotgun (WGS) entry which is preliminary data.</text>
</comment>
<gene>
    <name evidence="2" type="ORF">CBZ_26360</name>
</gene>
<reference evidence="2 3" key="1">
    <citation type="submission" date="2019-01" db="EMBL/GenBank/DDBJ databases">
        <title>Draft genome sequence of Cellulomonas takizawaensis strain TKZ-21.</title>
        <authorList>
            <person name="Yamamura H."/>
            <person name="Hayashi T."/>
            <person name="Hamada M."/>
            <person name="Serisawa Y."/>
            <person name="Matsuyama K."/>
            <person name="Nakagawa Y."/>
            <person name="Otoguro M."/>
            <person name="Yanagida F."/>
            <person name="Hayakawa M."/>
        </authorList>
    </citation>
    <scope>NUCLEOTIDE SEQUENCE [LARGE SCALE GENOMIC DNA]</scope>
    <source>
        <strain evidence="2 3">NBRC12680</strain>
    </source>
</reference>
<dbReference type="Proteomes" id="UP000289954">
    <property type="component" value="Unassembled WGS sequence"/>
</dbReference>